<dbReference type="Proteomes" id="UP000033121">
    <property type="component" value="Unassembled WGS sequence"/>
</dbReference>
<dbReference type="AlphaFoldDB" id="A0A0E9N7I2"/>
<organism evidence="1 2">
    <name type="scientific">Flavihumibacter petaseus NBRC 106054</name>
    <dbReference type="NCBI Taxonomy" id="1220578"/>
    <lineage>
        <taxon>Bacteria</taxon>
        <taxon>Pseudomonadati</taxon>
        <taxon>Bacteroidota</taxon>
        <taxon>Chitinophagia</taxon>
        <taxon>Chitinophagales</taxon>
        <taxon>Chitinophagaceae</taxon>
        <taxon>Flavihumibacter</taxon>
    </lineage>
</organism>
<dbReference type="STRING" id="1220578.FPE01S_05_00120"/>
<gene>
    <name evidence="1" type="ORF">FPE01S_05_00120</name>
</gene>
<protein>
    <submittedName>
        <fullName evidence="1">Uncharacterized protein</fullName>
    </submittedName>
</protein>
<proteinExistence type="predicted"/>
<comment type="caution">
    <text evidence="1">The sequence shown here is derived from an EMBL/GenBank/DDBJ whole genome shotgun (WGS) entry which is preliminary data.</text>
</comment>
<reference evidence="1 2" key="1">
    <citation type="submission" date="2015-04" db="EMBL/GenBank/DDBJ databases">
        <title>Whole genome shotgun sequence of Flavihumibacter petaseus NBRC 106054.</title>
        <authorList>
            <person name="Miyazawa S."/>
            <person name="Hosoyama A."/>
            <person name="Hashimoto M."/>
            <person name="Noguchi M."/>
            <person name="Tsuchikane K."/>
            <person name="Ohji S."/>
            <person name="Yamazoe A."/>
            <person name="Ichikawa N."/>
            <person name="Kimura A."/>
            <person name="Fujita N."/>
        </authorList>
    </citation>
    <scope>NUCLEOTIDE SEQUENCE [LARGE SCALE GENOMIC DNA]</scope>
    <source>
        <strain evidence="1 2">NBRC 106054</strain>
    </source>
</reference>
<keyword evidence="2" id="KW-1185">Reference proteome</keyword>
<evidence type="ECO:0000313" key="1">
    <source>
        <dbReference type="EMBL" id="GAO45315.1"/>
    </source>
</evidence>
<name>A0A0E9N7I2_9BACT</name>
<sequence length="100" mass="11436">MNHVNKVYFIIIQSGDFWLAYSGLSAPRVTRGDSIAINTELGLMALASDTRKMYSLELRLARKDILYVNINRWFNWQTESAKISHPEKSAKMPDKLFGGK</sequence>
<dbReference type="EMBL" id="BBWV01000005">
    <property type="protein sequence ID" value="GAO45315.1"/>
    <property type="molecule type" value="Genomic_DNA"/>
</dbReference>
<accession>A0A0E9N7I2</accession>
<evidence type="ECO:0000313" key="2">
    <source>
        <dbReference type="Proteomes" id="UP000033121"/>
    </source>
</evidence>